<name>A0AC61Y3E0_9FLAO</name>
<gene>
    <name evidence="1" type="ORF">FVB9532_00101</name>
</gene>
<comment type="caution">
    <text evidence="1">The sequence shown here is derived from an EMBL/GenBank/DDBJ whole genome shotgun (WGS) entry which is preliminary data.</text>
</comment>
<proteinExistence type="predicted"/>
<protein>
    <submittedName>
        <fullName evidence="1">Uncharacterized protein</fullName>
    </submittedName>
</protein>
<evidence type="ECO:0000313" key="1">
    <source>
        <dbReference type="EMBL" id="VVU98853.1"/>
    </source>
</evidence>
<sequence>MIESYFKRPILYDYIVAFIIIAIILTIDYTNVIINNSIIIKSYDFSSDIGAIGLTISGFILTLVTILITLKSGQIISDEELKNDSSLFKIFLASNLYFKSLRILKNGVLSLIAICFLIYVLKLILTRSYYIILFYTNLVALLIIITTFLRCFYVLNLIMKMQKK</sequence>
<evidence type="ECO:0000313" key="2">
    <source>
        <dbReference type="Proteomes" id="UP000356253"/>
    </source>
</evidence>
<dbReference type="EMBL" id="CABVMM010000001">
    <property type="protein sequence ID" value="VVU98853.1"/>
    <property type="molecule type" value="Genomic_DNA"/>
</dbReference>
<accession>A0AC61Y3E0</accession>
<reference evidence="1" key="1">
    <citation type="submission" date="2019-09" db="EMBL/GenBank/DDBJ databases">
        <authorList>
            <person name="Rodrigo-Torres L."/>
            <person name="Arahal R. D."/>
            <person name="Lucena T."/>
        </authorList>
    </citation>
    <scope>NUCLEOTIDE SEQUENCE</scope>
    <source>
        <strain evidence="1">ISS653</strain>
    </source>
</reference>
<organism evidence="1 2">
    <name type="scientific">Mesonia oceanica</name>
    <dbReference type="NCBI Taxonomy" id="2687242"/>
    <lineage>
        <taxon>Bacteria</taxon>
        <taxon>Pseudomonadati</taxon>
        <taxon>Bacteroidota</taxon>
        <taxon>Flavobacteriia</taxon>
        <taxon>Flavobacteriales</taxon>
        <taxon>Flavobacteriaceae</taxon>
        <taxon>Mesonia</taxon>
    </lineage>
</organism>
<keyword evidence="2" id="KW-1185">Reference proteome</keyword>
<dbReference type="Proteomes" id="UP000356253">
    <property type="component" value="Unassembled WGS sequence"/>
</dbReference>